<evidence type="ECO:0000313" key="1">
    <source>
        <dbReference type="EMBL" id="GMH07793.1"/>
    </source>
</evidence>
<dbReference type="PANTHER" id="PTHR48475">
    <property type="entry name" value="RIBONUCLEASE H"/>
    <property type="match status" value="1"/>
</dbReference>
<dbReference type="Proteomes" id="UP001279734">
    <property type="component" value="Unassembled WGS sequence"/>
</dbReference>
<dbReference type="SUPFAM" id="SSF53098">
    <property type="entry name" value="Ribonuclease H-like"/>
    <property type="match status" value="1"/>
</dbReference>
<dbReference type="GO" id="GO:0003676">
    <property type="term" value="F:nucleic acid binding"/>
    <property type="evidence" value="ECO:0007669"/>
    <property type="project" value="InterPro"/>
</dbReference>
<organism evidence="1 2">
    <name type="scientific">Nepenthes gracilis</name>
    <name type="common">Slender pitcher plant</name>
    <dbReference type="NCBI Taxonomy" id="150966"/>
    <lineage>
        <taxon>Eukaryota</taxon>
        <taxon>Viridiplantae</taxon>
        <taxon>Streptophyta</taxon>
        <taxon>Embryophyta</taxon>
        <taxon>Tracheophyta</taxon>
        <taxon>Spermatophyta</taxon>
        <taxon>Magnoliopsida</taxon>
        <taxon>eudicotyledons</taxon>
        <taxon>Gunneridae</taxon>
        <taxon>Pentapetalae</taxon>
        <taxon>Caryophyllales</taxon>
        <taxon>Nepenthaceae</taxon>
        <taxon>Nepenthes</taxon>
    </lineage>
</organism>
<accession>A0AAD3SAV5</accession>
<dbReference type="InterPro" id="IPR036397">
    <property type="entry name" value="RNaseH_sf"/>
</dbReference>
<dbReference type="AlphaFoldDB" id="A0AAD3SAV5"/>
<dbReference type="EMBL" id="BSYO01000007">
    <property type="protein sequence ID" value="GMH07793.1"/>
    <property type="molecule type" value="Genomic_DNA"/>
</dbReference>
<gene>
    <name evidence="1" type="ORF">Nepgr_009633</name>
</gene>
<evidence type="ECO:0008006" key="3">
    <source>
        <dbReference type="Google" id="ProtNLM"/>
    </source>
</evidence>
<dbReference type="PANTHER" id="PTHR48475:SF2">
    <property type="entry name" value="RIBONUCLEASE H"/>
    <property type="match status" value="1"/>
</dbReference>
<dbReference type="Gene3D" id="3.30.420.10">
    <property type="entry name" value="Ribonuclease H-like superfamily/Ribonuclease H"/>
    <property type="match status" value="1"/>
</dbReference>
<comment type="caution">
    <text evidence="1">The sequence shown here is derived from an EMBL/GenBank/DDBJ whole genome shotgun (WGS) entry which is preliminary data.</text>
</comment>
<keyword evidence="2" id="KW-1185">Reference proteome</keyword>
<protein>
    <recommendedName>
        <fullName evidence="3">Gypsy retrotransposon integrase-like protein 1</fullName>
    </recommendedName>
</protein>
<sequence>MTPYLRYLTNGTLPTDVDEAKQIKKTVGWYAIINGRLYWRGYFTPYLKCLAPKEAEYALSEIHLGICGSHIGGKNLALKIIRCQVHGTMAHLPHTELHSLQSPWLFAQWGLDVLGPMPLASGQRKFLIVGIDYFTKWVEVAPLRKIIEQNATEFLR</sequence>
<evidence type="ECO:0000313" key="2">
    <source>
        <dbReference type="Proteomes" id="UP001279734"/>
    </source>
</evidence>
<dbReference type="InterPro" id="IPR012337">
    <property type="entry name" value="RNaseH-like_sf"/>
</dbReference>
<reference evidence="1" key="1">
    <citation type="submission" date="2023-05" db="EMBL/GenBank/DDBJ databases">
        <title>Nepenthes gracilis genome sequencing.</title>
        <authorList>
            <person name="Fukushima K."/>
        </authorList>
    </citation>
    <scope>NUCLEOTIDE SEQUENCE</scope>
    <source>
        <strain evidence="1">SING2019-196</strain>
    </source>
</reference>
<name>A0AAD3SAV5_NEPGR</name>
<proteinExistence type="predicted"/>